<comment type="caution">
    <text evidence="10">The sequence shown here is derived from an EMBL/GenBank/DDBJ whole genome shotgun (WGS) entry which is preliminary data.</text>
</comment>
<evidence type="ECO:0000256" key="2">
    <source>
        <dbReference type="ARBA" id="ARBA00022475"/>
    </source>
</evidence>
<accession>A0A934K4I7</accession>
<evidence type="ECO:0000256" key="4">
    <source>
        <dbReference type="ARBA" id="ARBA00022692"/>
    </source>
</evidence>
<evidence type="ECO:0000256" key="3">
    <source>
        <dbReference type="ARBA" id="ARBA00022679"/>
    </source>
</evidence>
<keyword evidence="3" id="KW-0808">Transferase</keyword>
<organism evidence="10 11">
    <name type="scientific">Candidatus Aeolococcus gillhamiae</name>
    <dbReference type="NCBI Taxonomy" id="3127015"/>
    <lineage>
        <taxon>Bacteria</taxon>
        <taxon>Bacillati</taxon>
        <taxon>Candidatus Dormiibacterota</taxon>
        <taxon>Candidatus Dormibacteria</taxon>
        <taxon>Candidatus Aeolococcales</taxon>
        <taxon>Candidatus Aeolococcaceae</taxon>
        <taxon>Candidatus Aeolococcus</taxon>
    </lineage>
</organism>
<evidence type="ECO:0000313" key="9">
    <source>
        <dbReference type="EMBL" id="MBJ7596191.1"/>
    </source>
</evidence>
<feature type="transmembrane region" description="Helical" evidence="8">
    <location>
        <begin position="215"/>
        <end position="238"/>
    </location>
</feature>
<name>A0A2W5Z2X8_9BACT</name>
<dbReference type="AlphaFoldDB" id="A0A2W5Z2X8"/>
<keyword evidence="6 8" id="KW-0472">Membrane</keyword>
<feature type="transmembrane region" description="Helical" evidence="8">
    <location>
        <begin position="396"/>
        <end position="418"/>
    </location>
</feature>
<keyword evidence="5 8" id="KW-1133">Transmembrane helix</keyword>
<feature type="transmembrane region" description="Helical" evidence="8">
    <location>
        <begin position="187"/>
        <end position="208"/>
    </location>
</feature>
<feature type="transmembrane region" description="Helical" evidence="8">
    <location>
        <begin position="282"/>
        <end position="303"/>
    </location>
</feature>
<keyword evidence="4 8" id="KW-0812">Transmembrane</keyword>
<sequence>MSVMTRRRSAPRAKRSSRDWRSLVELLLTVGAVAAAIGSAYTFIVLPLAGSFPGPFEDFGAYSGAAHAVATGTSPYASFGGAPIVMAGFDYPPFAAVVLRPLAFLSVRGQELVWLWIALGALLGGAVMTARALLPATWPRVRIAVFVALTFPPATYNLWHGQMNTVIFLLLALALSDYLSGHRTRCAVILGLAAGIKIAPVVLLLVLVRRGWWRAALAGVTTGAATVSIGIGALGWPLTRHYLTSVLPVLNRDNGWIYNQTWNGVVNRLAQHSVLTVDAPSMWLHGLATALSVLTVAALWFAVSSRQRTRAERGAEFACGVTVMLLVGSIAWYPVYVHLLIAIAAALGLACGRGRPDRALVGSSTAALVGVGVVGGAAIAALTVSSIGAVATSPAWWLFLQACSLPAVLAAALLMMMIRALRTAAASPGVRGAALAR</sequence>
<keyword evidence="2" id="KW-1003">Cell membrane</keyword>
<accession>A0A2W5Z2X8</accession>
<gene>
    <name evidence="10" type="ORF">DLM65_12690</name>
    <name evidence="9" type="ORF">JF886_15280</name>
</gene>
<comment type="similarity">
    <text evidence="7">Belongs to the glycosyltransferase 87 family.</text>
</comment>
<dbReference type="EMBL" id="JAEKNS010000151">
    <property type="protein sequence ID" value="MBJ7596191.1"/>
    <property type="molecule type" value="Genomic_DNA"/>
</dbReference>
<feature type="transmembrane region" description="Helical" evidence="8">
    <location>
        <begin position="113"/>
        <end position="134"/>
    </location>
</feature>
<dbReference type="GO" id="GO:0016758">
    <property type="term" value="F:hexosyltransferase activity"/>
    <property type="evidence" value="ECO:0007669"/>
    <property type="project" value="InterPro"/>
</dbReference>
<proteinExistence type="inferred from homology"/>
<dbReference type="GO" id="GO:0005886">
    <property type="term" value="C:plasma membrane"/>
    <property type="evidence" value="ECO:0007669"/>
    <property type="project" value="UniProtKB-SubCell"/>
</dbReference>
<reference evidence="10 11" key="1">
    <citation type="journal article" date="2017" name="Nature">
        <title>Atmospheric trace gases support primary production in Antarctic desert surface soil.</title>
        <authorList>
            <person name="Ji M."/>
            <person name="Greening C."/>
            <person name="Vanwonterghem I."/>
            <person name="Carere C.R."/>
            <person name="Bay S.K."/>
            <person name="Steen J.A."/>
            <person name="Montgomery K."/>
            <person name="Lines T."/>
            <person name="Beardall J."/>
            <person name="van Dorst J."/>
            <person name="Snape I."/>
            <person name="Stott M.B."/>
            <person name="Hugenholtz P."/>
            <person name="Ferrari B.C."/>
        </authorList>
    </citation>
    <scope>NUCLEOTIDE SEQUENCE [LARGE SCALE GENOMIC DNA]</scope>
    <source>
        <strain evidence="10">RRmetagenome_bin12</strain>
    </source>
</reference>
<reference evidence="10" key="2">
    <citation type="submission" date="2018-05" db="EMBL/GenBank/DDBJ databases">
        <authorList>
            <person name="Ferrari B."/>
        </authorList>
    </citation>
    <scope>NUCLEOTIDE SEQUENCE</scope>
    <source>
        <strain evidence="10">RRmetagenome_bin12</strain>
    </source>
</reference>
<evidence type="ECO:0000313" key="12">
    <source>
        <dbReference type="Proteomes" id="UP000606991"/>
    </source>
</evidence>
<evidence type="ECO:0000256" key="1">
    <source>
        <dbReference type="ARBA" id="ARBA00004651"/>
    </source>
</evidence>
<dbReference type="Pfam" id="PF09594">
    <property type="entry name" value="GT87"/>
    <property type="match status" value="1"/>
</dbReference>
<evidence type="ECO:0000256" key="8">
    <source>
        <dbReference type="SAM" id="Phobius"/>
    </source>
</evidence>
<evidence type="ECO:0000313" key="10">
    <source>
        <dbReference type="EMBL" id="PZR78507.1"/>
    </source>
</evidence>
<reference evidence="9 12" key="3">
    <citation type="submission" date="2020-10" db="EMBL/GenBank/DDBJ databases">
        <title>Ca. Dormibacterota MAGs.</title>
        <authorList>
            <person name="Montgomery K."/>
        </authorList>
    </citation>
    <scope>NUCLEOTIDE SEQUENCE [LARGE SCALE GENOMIC DNA]</scope>
    <source>
        <strain evidence="9">SC8812_S17_18</strain>
    </source>
</reference>
<evidence type="ECO:0000256" key="7">
    <source>
        <dbReference type="ARBA" id="ARBA00024033"/>
    </source>
</evidence>
<evidence type="ECO:0000256" key="6">
    <source>
        <dbReference type="ARBA" id="ARBA00023136"/>
    </source>
</evidence>
<dbReference type="Proteomes" id="UP000248724">
    <property type="component" value="Unassembled WGS sequence"/>
</dbReference>
<dbReference type="EMBL" id="QHBU01000256">
    <property type="protein sequence ID" value="PZR78507.1"/>
    <property type="molecule type" value="Genomic_DNA"/>
</dbReference>
<dbReference type="InterPro" id="IPR018584">
    <property type="entry name" value="GT87"/>
</dbReference>
<evidence type="ECO:0000256" key="5">
    <source>
        <dbReference type="ARBA" id="ARBA00022989"/>
    </source>
</evidence>
<evidence type="ECO:0000313" key="11">
    <source>
        <dbReference type="Proteomes" id="UP000248724"/>
    </source>
</evidence>
<protein>
    <submittedName>
        <fullName evidence="9">DUF2029 domain-containing protein</fullName>
    </submittedName>
</protein>
<dbReference type="Proteomes" id="UP000606991">
    <property type="component" value="Unassembled WGS sequence"/>
</dbReference>
<feature type="transmembrane region" description="Helical" evidence="8">
    <location>
        <begin position="367"/>
        <end position="390"/>
    </location>
</feature>
<comment type="subcellular location">
    <subcellularLocation>
        <location evidence="1">Cell membrane</location>
        <topology evidence="1">Multi-pass membrane protein</topology>
    </subcellularLocation>
</comment>